<comment type="caution">
    <text evidence="1">The sequence shown here is derived from an EMBL/GenBank/DDBJ whole genome shotgun (WGS) entry which is preliminary data.</text>
</comment>
<accession>A0A8J3TJF7</accession>
<name>A0A8J3TJF7_9ACTN</name>
<reference evidence="1" key="1">
    <citation type="submission" date="2021-01" db="EMBL/GenBank/DDBJ databases">
        <title>Whole genome shotgun sequence of Planosporangium mesophilum NBRC 109066.</title>
        <authorList>
            <person name="Komaki H."/>
            <person name="Tamura T."/>
        </authorList>
    </citation>
    <scope>NUCLEOTIDE SEQUENCE</scope>
    <source>
        <strain evidence="1">NBRC 109066</strain>
    </source>
</reference>
<evidence type="ECO:0000313" key="1">
    <source>
        <dbReference type="EMBL" id="GII22500.1"/>
    </source>
</evidence>
<protein>
    <submittedName>
        <fullName evidence="1">Uncharacterized protein</fullName>
    </submittedName>
</protein>
<dbReference type="EMBL" id="BOON01000018">
    <property type="protein sequence ID" value="GII22500.1"/>
    <property type="molecule type" value="Genomic_DNA"/>
</dbReference>
<evidence type="ECO:0000313" key="2">
    <source>
        <dbReference type="Proteomes" id="UP000599074"/>
    </source>
</evidence>
<dbReference type="AlphaFoldDB" id="A0A8J3TJF7"/>
<keyword evidence="2" id="KW-1185">Reference proteome</keyword>
<gene>
    <name evidence="1" type="ORF">Pme01_20970</name>
</gene>
<proteinExistence type="predicted"/>
<organism evidence="1 2">
    <name type="scientific">Planosporangium mesophilum</name>
    <dbReference type="NCBI Taxonomy" id="689768"/>
    <lineage>
        <taxon>Bacteria</taxon>
        <taxon>Bacillati</taxon>
        <taxon>Actinomycetota</taxon>
        <taxon>Actinomycetes</taxon>
        <taxon>Micromonosporales</taxon>
        <taxon>Micromonosporaceae</taxon>
        <taxon>Planosporangium</taxon>
    </lineage>
</organism>
<sequence>MRQQDVPLYNSVFRFDDEMLVTPHLYATPGESAAMLHLRRLGPNGMFVRFATHFDGVWATTTPVRDDRPKKSTRARS</sequence>
<dbReference type="Proteomes" id="UP000599074">
    <property type="component" value="Unassembled WGS sequence"/>
</dbReference>